<evidence type="ECO:0000313" key="3">
    <source>
        <dbReference type="Proteomes" id="UP000823775"/>
    </source>
</evidence>
<keyword evidence="1" id="KW-0175">Coiled coil</keyword>
<dbReference type="Proteomes" id="UP000823775">
    <property type="component" value="Unassembled WGS sequence"/>
</dbReference>
<reference evidence="2 3" key="1">
    <citation type="journal article" date="2021" name="BMC Genomics">
        <title>Datura genome reveals duplications of psychoactive alkaloid biosynthetic genes and high mutation rate following tissue culture.</title>
        <authorList>
            <person name="Rajewski A."/>
            <person name="Carter-House D."/>
            <person name="Stajich J."/>
            <person name="Litt A."/>
        </authorList>
    </citation>
    <scope>NUCLEOTIDE SEQUENCE [LARGE SCALE GENOMIC DNA]</scope>
    <source>
        <strain evidence="2">AR-01</strain>
    </source>
</reference>
<feature type="coiled-coil region" evidence="1">
    <location>
        <begin position="28"/>
        <end position="55"/>
    </location>
</feature>
<keyword evidence="3" id="KW-1185">Reference proteome</keyword>
<name>A0ABS8T2L5_DATST</name>
<comment type="caution">
    <text evidence="2">The sequence shown here is derived from an EMBL/GenBank/DDBJ whole genome shotgun (WGS) entry which is preliminary data.</text>
</comment>
<gene>
    <name evidence="2" type="ORF">HAX54_000946</name>
</gene>
<accession>A0ABS8T2L5</accession>
<protein>
    <submittedName>
        <fullName evidence="2">Uncharacterized protein</fullName>
    </submittedName>
</protein>
<proteinExistence type="predicted"/>
<evidence type="ECO:0000313" key="2">
    <source>
        <dbReference type="EMBL" id="MCD7465270.1"/>
    </source>
</evidence>
<dbReference type="EMBL" id="JACEIK010001033">
    <property type="protein sequence ID" value="MCD7465270.1"/>
    <property type="molecule type" value="Genomic_DNA"/>
</dbReference>
<evidence type="ECO:0000256" key="1">
    <source>
        <dbReference type="SAM" id="Coils"/>
    </source>
</evidence>
<sequence length="101" mass="11629">MEALREVEITMLMAEQASMGTTRDTSALKELQLENAQLKDKITTLREQVEDLKQQMLWDQWAANERIDKLLFKIWSLGLPSSVPSTYSFLSYVSANYFCSC</sequence>
<organism evidence="2 3">
    <name type="scientific">Datura stramonium</name>
    <name type="common">Jimsonweed</name>
    <name type="synonym">Common thornapple</name>
    <dbReference type="NCBI Taxonomy" id="4076"/>
    <lineage>
        <taxon>Eukaryota</taxon>
        <taxon>Viridiplantae</taxon>
        <taxon>Streptophyta</taxon>
        <taxon>Embryophyta</taxon>
        <taxon>Tracheophyta</taxon>
        <taxon>Spermatophyta</taxon>
        <taxon>Magnoliopsida</taxon>
        <taxon>eudicotyledons</taxon>
        <taxon>Gunneridae</taxon>
        <taxon>Pentapetalae</taxon>
        <taxon>asterids</taxon>
        <taxon>lamiids</taxon>
        <taxon>Solanales</taxon>
        <taxon>Solanaceae</taxon>
        <taxon>Solanoideae</taxon>
        <taxon>Datureae</taxon>
        <taxon>Datura</taxon>
    </lineage>
</organism>